<name>A0ABN2PAW7_9MICO</name>
<feature type="transmembrane region" description="Helical" evidence="9">
    <location>
        <begin position="25"/>
        <end position="45"/>
    </location>
</feature>
<evidence type="ECO:0000256" key="1">
    <source>
        <dbReference type="ARBA" id="ARBA00004162"/>
    </source>
</evidence>
<feature type="region of interest" description="Disordered" evidence="8">
    <location>
        <begin position="1"/>
        <end position="21"/>
    </location>
</feature>
<comment type="subcellular location">
    <subcellularLocation>
        <location evidence="1">Cell membrane</location>
        <topology evidence="1">Single-pass membrane protein</topology>
    </subcellularLocation>
</comment>
<comment type="caution">
    <text evidence="11">The sequence shown here is derived from an EMBL/GenBank/DDBJ whole genome shotgun (WGS) entry which is preliminary data.</text>
</comment>
<evidence type="ECO:0000256" key="6">
    <source>
        <dbReference type="ARBA" id="ARBA00023136"/>
    </source>
</evidence>
<keyword evidence="12" id="KW-1185">Reference proteome</keyword>
<sequence length="270" mass="28839">MSVAHRAGGRGHEPDGHDEPDERWAVSYADMVTVLMCLFIVLFAMSSVDAGKFEQLANSLAEGFGKEPTEGGADTTEGLVIPPELVAEEGVTDLTARAAVEYESLEELRERMRQALAQHGLEGTVDFVIDERGLKVGLVGAETFFADNSTQLSTVALAVLDVLGDVVASVDNQISVEGHADHRQPVAPFPTNWELSSGRSTQVARYLVEHEAVSGGRVRATGFSDTRPLADGDSAAALASNRRVDIVVESHEEEQVRALIPALVEAAHAP</sequence>
<dbReference type="Pfam" id="PF00691">
    <property type="entry name" value="OmpA"/>
    <property type="match status" value="1"/>
</dbReference>
<protein>
    <submittedName>
        <fullName evidence="11">Flagellar motor protein MotB</fullName>
    </submittedName>
</protein>
<dbReference type="RefSeq" id="WP_248145455.1">
    <property type="nucleotide sequence ID" value="NZ_BAAAOF010000002.1"/>
</dbReference>
<accession>A0ABN2PAW7</accession>
<dbReference type="Gene3D" id="3.30.1330.60">
    <property type="entry name" value="OmpA-like domain"/>
    <property type="match status" value="1"/>
</dbReference>
<dbReference type="CDD" id="cd07185">
    <property type="entry name" value="OmpA_C-like"/>
    <property type="match status" value="1"/>
</dbReference>
<evidence type="ECO:0000256" key="8">
    <source>
        <dbReference type="SAM" id="MobiDB-lite"/>
    </source>
</evidence>
<dbReference type="InterPro" id="IPR006665">
    <property type="entry name" value="OmpA-like"/>
</dbReference>
<evidence type="ECO:0000313" key="12">
    <source>
        <dbReference type="Proteomes" id="UP001501343"/>
    </source>
</evidence>
<dbReference type="Proteomes" id="UP001501343">
    <property type="component" value="Unassembled WGS sequence"/>
</dbReference>
<feature type="domain" description="OmpA-like" evidence="10">
    <location>
        <begin position="132"/>
        <end position="252"/>
    </location>
</feature>
<evidence type="ECO:0000256" key="9">
    <source>
        <dbReference type="SAM" id="Phobius"/>
    </source>
</evidence>
<dbReference type="InterPro" id="IPR050330">
    <property type="entry name" value="Bact_OuterMem_StrucFunc"/>
</dbReference>
<dbReference type="SUPFAM" id="SSF103088">
    <property type="entry name" value="OmpA-like"/>
    <property type="match status" value="1"/>
</dbReference>
<evidence type="ECO:0000256" key="7">
    <source>
        <dbReference type="PROSITE-ProRule" id="PRU00473"/>
    </source>
</evidence>
<gene>
    <name evidence="11" type="ORF">GCM10009775_06890</name>
</gene>
<evidence type="ECO:0000256" key="4">
    <source>
        <dbReference type="ARBA" id="ARBA00022692"/>
    </source>
</evidence>
<keyword evidence="6 7" id="KW-0472">Membrane</keyword>
<dbReference type="PANTHER" id="PTHR30329">
    <property type="entry name" value="STATOR ELEMENT OF FLAGELLAR MOTOR COMPLEX"/>
    <property type="match status" value="1"/>
</dbReference>
<evidence type="ECO:0000313" key="11">
    <source>
        <dbReference type="EMBL" id="GAA1917075.1"/>
    </source>
</evidence>
<dbReference type="PANTHER" id="PTHR30329:SF21">
    <property type="entry name" value="LIPOPROTEIN YIAD-RELATED"/>
    <property type="match status" value="1"/>
</dbReference>
<keyword evidence="3" id="KW-1003">Cell membrane</keyword>
<reference evidence="11 12" key="1">
    <citation type="journal article" date="2019" name="Int. J. Syst. Evol. Microbiol.">
        <title>The Global Catalogue of Microorganisms (GCM) 10K type strain sequencing project: providing services to taxonomists for standard genome sequencing and annotation.</title>
        <authorList>
            <consortium name="The Broad Institute Genomics Platform"/>
            <consortium name="The Broad Institute Genome Sequencing Center for Infectious Disease"/>
            <person name="Wu L."/>
            <person name="Ma J."/>
        </authorList>
    </citation>
    <scope>NUCLEOTIDE SEQUENCE [LARGE SCALE GENOMIC DNA]</scope>
    <source>
        <strain evidence="11 12">JCM 14900</strain>
    </source>
</reference>
<organism evidence="11 12">
    <name type="scientific">Microbacterium aoyamense</name>
    <dbReference type="NCBI Taxonomy" id="344166"/>
    <lineage>
        <taxon>Bacteria</taxon>
        <taxon>Bacillati</taxon>
        <taxon>Actinomycetota</taxon>
        <taxon>Actinomycetes</taxon>
        <taxon>Micrococcales</taxon>
        <taxon>Microbacteriaceae</taxon>
        <taxon>Microbacterium</taxon>
    </lineage>
</organism>
<keyword evidence="4 9" id="KW-0812">Transmembrane</keyword>
<comment type="similarity">
    <text evidence="2">Belongs to the MotB family.</text>
</comment>
<keyword evidence="11" id="KW-0969">Cilium</keyword>
<keyword evidence="5 9" id="KW-1133">Transmembrane helix</keyword>
<evidence type="ECO:0000256" key="3">
    <source>
        <dbReference type="ARBA" id="ARBA00022475"/>
    </source>
</evidence>
<dbReference type="InterPro" id="IPR025713">
    <property type="entry name" value="MotB-like_N_dom"/>
</dbReference>
<proteinExistence type="inferred from homology"/>
<dbReference type="Pfam" id="PF13677">
    <property type="entry name" value="MotB_plug"/>
    <property type="match status" value="1"/>
</dbReference>
<dbReference type="PROSITE" id="PS51123">
    <property type="entry name" value="OMPA_2"/>
    <property type="match status" value="1"/>
</dbReference>
<evidence type="ECO:0000259" key="10">
    <source>
        <dbReference type="PROSITE" id="PS51123"/>
    </source>
</evidence>
<evidence type="ECO:0000256" key="5">
    <source>
        <dbReference type="ARBA" id="ARBA00022989"/>
    </source>
</evidence>
<dbReference type="EMBL" id="BAAAOF010000002">
    <property type="protein sequence ID" value="GAA1917075.1"/>
    <property type="molecule type" value="Genomic_DNA"/>
</dbReference>
<feature type="compositionally biased region" description="Basic and acidic residues" evidence="8">
    <location>
        <begin position="10"/>
        <end position="21"/>
    </location>
</feature>
<keyword evidence="11" id="KW-0966">Cell projection</keyword>
<dbReference type="InterPro" id="IPR036737">
    <property type="entry name" value="OmpA-like_sf"/>
</dbReference>
<evidence type="ECO:0000256" key="2">
    <source>
        <dbReference type="ARBA" id="ARBA00008914"/>
    </source>
</evidence>
<keyword evidence="11" id="KW-0282">Flagellum</keyword>